<keyword evidence="1" id="KW-0413">Isomerase</keyword>
<feature type="region of interest" description="Disordered" evidence="2">
    <location>
        <begin position="129"/>
        <end position="160"/>
    </location>
</feature>
<dbReference type="PANTHER" id="PTHR11142:SF0">
    <property type="entry name" value="TRNA PSEUDOURIDINE SYNTHASE-LIKE 1"/>
    <property type="match status" value="1"/>
</dbReference>
<dbReference type="SUPFAM" id="SSF55120">
    <property type="entry name" value="Pseudouridine synthase"/>
    <property type="match status" value="1"/>
</dbReference>
<feature type="compositionally biased region" description="Low complexity" evidence="2">
    <location>
        <begin position="833"/>
        <end position="843"/>
    </location>
</feature>
<accession>A0A0G4FMS6</accession>
<reference evidence="3" key="1">
    <citation type="submission" date="2014-11" db="EMBL/GenBank/DDBJ databases">
        <authorList>
            <person name="Otto D Thomas"/>
            <person name="Naeem Raeece"/>
        </authorList>
    </citation>
    <scope>NUCLEOTIDE SEQUENCE</scope>
</reference>
<gene>
    <name evidence="3" type="ORF">Cvel_17851</name>
</gene>
<dbReference type="AlphaFoldDB" id="A0A0G4FMS6"/>
<dbReference type="PANTHER" id="PTHR11142">
    <property type="entry name" value="PSEUDOURIDYLATE SYNTHASE"/>
    <property type="match status" value="1"/>
</dbReference>
<dbReference type="InterPro" id="IPR001406">
    <property type="entry name" value="PsdUridine_synth_TruA"/>
</dbReference>
<dbReference type="Gene3D" id="3.30.70.580">
    <property type="entry name" value="Pseudouridine synthase I, catalytic domain, N-terminal subdomain"/>
    <property type="match status" value="1"/>
</dbReference>
<feature type="region of interest" description="Disordered" evidence="2">
    <location>
        <begin position="691"/>
        <end position="898"/>
    </location>
</feature>
<organism evidence="3">
    <name type="scientific">Chromera velia CCMP2878</name>
    <dbReference type="NCBI Taxonomy" id="1169474"/>
    <lineage>
        <taxon>Eukaryota</taxon>
        <taxon>Sar</taxon>
        <taxon>Alveolata</taxon>
        <taxon>Colpodellida</taxon>
        <taxon>Chromeraceae</taxon>
        <taxon>Chromera</taxon>
    </lineage>
</organism>
<dbReference type="GO" id="GO:0009982">
    <property type="term" value="F:pseudouridine synthase activity"/>
    <property type="evidence" value="ECO:0007669"/>
    <property type="project" value="InterPro"/>
</dbReference>
<dbReference type="GO" id="GO:0031119">
    <property type="term" value="P:tRNA pseudouridine synthesis"/>
    <property type="evidence" value="ECO:0007669"/>
    <property type="project" value="TreeGrafter"/>
</dbReference>
<proteinExistence type="predicted"/>
<feature type="compositionally biased region" description="Acidic residues" evidence="2">
    <location>
        <begin position="791"/>
        <end position="803"/>
    </location>
</feature>
<feature type="compositionally biased region" description="Basic and acidic residues" evidence="2">
    <location>
        <begin position="700"/>
        <end position="728"/>
    </location>
</feature>
<dbReference type="EMBL" id="CDMZ01000493">
    <property type="protein sequence ID" value="CEM15554.1"/>
    <property type="molecule type" value="Genomic_DNA"/>
</dbReference>
<evidence type="ECO:0000256" key="1">
    <source>
        <dbReference type="ARBA" id="ARBA00023235"/>
    </source>
</evidence>
<evidence type="ECO:0000256" key="2">
    <source>
        <dbReference type="SAM" id="MobiDB-lite"/>
    </source>
</evidence>
<sequence>MDKQVHHSLLLPASALGVATAAVIYLAALKRKERRDDEETSPSANPKSSHTEGINVAMLVAYNGLGLHGWERSSNGPSLLSELEAAFFQAGLIPHAALQDSLRTRWSCLAPTEGGVSASWQIVTGRLEVSAPSGSSGSPPASPETLLSGNGGVEGGGGDGQTPGVALNLFRRAVTLPSALGRGGVLGGLNFPFSEGGRLSEVVNETHEGSTEGEVPLAMLYGHLGGDRGAGGEKGPRRFQSATISELFEMDWRESPGSLERGETGFGNSEVLREIQGRKRGCRHSRGTFSEGSWMEGEKEEKQCGGCSYIGEDAAGPEKQNYEIRSGRVRREAEALADTLCARLVSFVSQQLPPEISILALAPVRRTFNAEREGRNAIRRVEYLFPLASSFSSFSSPRMTQSRETAAAASTSTQALPSFVLNSEALKKAVEALQKGGRVSAMSLARFASSSWKVDRNSAPLKSLQVREIEISAPLEDSAGAAWGVRETTPIQCFLFSAESKGTALSSLQFRRMVTLCLLIASRTLPPEAAEISVLPSETKSGVCVSAVSKDVFGASLPPAPAEGLILANGGLSSSARKQRESKDARGDRETVSQAFRSRGVIRSRRLFLLGLRESIASEELRSGLLSCWMSATGIMSKKGGEDTDESTTHPLRHTGAPSLQISPSATQVRSPLINPLALLLSPQLSIAASPLSSHTPRFSKQDQKEAPRQNHQAAKTEKEKGEIEKEVSSTPQPSSLLPHPSVSFAVTPPSNGPVSRLIHPSPTPASVLSPRDNEMLLPSPSGMNVSVEVFEIDTPPESDQENASESGFLDMEDEDRGDALKARDRGREADASPPSSSSLLSSKQGEQSALNAQMRRHTHIGLSPSLPRVKERRSGDGTGAPRGPGGAKDRAEEERQRRFTASFAAWTKRLAGFRAVGLPPDLMHAPLLYAYSRGEG</sequence>
<dbReference type="VEuPathDB" id="CryptoDB:Cvel_17851"/>
<dbReference type="InterPro" id="IPR020103">
    <property type="entry name" value="PsdUridine_synth_cat_dom_sf"/>
</dbReference>
<evidence type="ECO:0000313" key="3">
    <source>
        <dbReference type="EMBL" id="CEM15554.1"/>
    </source>
</evidence>
<dbReference type="GO" id="GO:0003723">
    <property type="term" value="F:RNA binding"/>
    <property type="evidence" value="ECO:0007669"/>
    <property type="project" value="InterPro"/>
</dbReference>
<feature type="compositionally biased region" description="Gly residues" evidence="2">
    <location>
        <begin position="877"/>
        <end position="887"/>
    </location>
</feature>
<protein>
    <submittedName>
        <fullName evidence="3">Uncharacterized protein</fullName>
    </submittedName>
</protein>
<feature type="compositionally biased region" description="Gly residues" evidence="2">
    <location>
        <begin position="149"/>
        <end position="160"/>
    </location>
</feature>
<name>A0A0G4FMS6_9ALVE</name>
<feature type="compositionally biased region" description="Basic and acidic residues" evidence="2">
    <location>
        <begin position="818"/>
        <end position="831"/>
    </location>
</feature>
<feature type="compositionally biased region" description="Basic and acidic residues" evidence="2">
    <location>
        <begin position="888"/>
        <end position="898"/>
    </location>
</feature>
<feature type="compositionally biased region" description="Low complexity" evidence="2">
    <location>
        <begin position="130"/>
        <end position="139"/>
    </location>
</feature>
<feature type="region of interest" description="Disordered" evidence="2">
    <location>
        <begin position="638"/>
        <end position="664"/>
    </location>
</feature>
<dbReference type="InterPro" id="IPR020094">
    <property type="entry name" value="TruA/RsuA/RluB/E/F_N"/>
</dbReference>